<evidence type="ECO:0000259" key="13">
    <source>
        <dbReference type="PROSITE" id="PS51194"/>
    </source>
</evidence>
<dbReference type="GO" id="GO:0004386">
    <property type="term" value="F:helicase activity"/>
    <property type="evidence" value="ECO:0007669"/>
    <property type="project" value="UniProtKB-KW"/>
</dbReference>
<feature type="compositionally biased region" description="Basic and acidic residues" evidence="11">
    <location>
        <begin position="2076"/>
        <end position="2093"/>
    </location>
</feature>
<feature type="region of interest" description="Disordered" evidence="11">
    <location>
        <begin position="1"/>
        <end position="59"/>
    </location>
</feature>
<dbReference type="PANTHER" id="PTHR45685">
    <property type="entry name" value="HELICASE SRCAP-RELATED"/>
    <property type="match status" value="1"/>
</dbReference>
<feature type="compositionally biased region" description="Acidic residues" evidence="11">
    <location>
        <begin position="836"/>
        <end position="859"/>
    </location>
</feature>
<feature type="compositionally biased region" description="Acidic residues" evidence="11">
    <location>
        <begin position="687"/>
        <end position="710"/>
    </location>
</feature>
<feature type="compositionally biased region" description="Basic and acidic residues" evidence="11">
    <location>
        <begin position="919"/>
        <end position="958"/>
    </location>
</feature>
<feature type="region of interest" description="Disordered" evidence="11">
    <location>
        <begin position="2275"/>
        <end position="2300"/>
    </location>
</feature>
<dbReference type="Proteomes" id="UP000028834">
    <property type="component" value="Unassembled WGS sequence"/>
</dbReference>
<feature type="compositionally biased region" description="Polar residues" evidence="11">
    <location>
        <begin position="13"/>
        <end position="23"/>
    </location>
</feature>
<keyword evidence="5" id="KW-0347">Helicase</keyword>
<evidence type="ECO:0000256" key="5">
    <source>
        <dbReference type="ARBA" id="ARBA00022806"/>
    </source>
</evidence>
<evidence type="ECO:0000313" key="16">
    <source>
        <dbReference type="Proteomes" id="UP000028834"/>
    </source>
</evidence>
<keyword evidence="8" id="KW-0238">DNA-binding</keyword>
<proteinExistence type="inferred from homology"/>
<feature type="region of interest" description="Disordered" evidence="11">
    <location>
        <begin position="2810"/>
        <end position="2834"/>
    </location>
</feature>
<feature type="region of interest" description="Disordered" evidence="11">
    <location>
        <begin position="2761"/>
        <end position="2790"/>
    </location>
</feature>
<feature type="region of interest" description="Disordered" evidence="11">
    <location>
        <begin position="1898"/>
        <end position="1984"/>
    </location>
</feature>
<dbReference type="FunFam" id="3.40.50.10810:FF:000005">
    <property type="entry name" value="Photoperiod-independent early flowering 1"/>
    <property type="match status" value="1"/>
</dbReference>
<dbReference type="Gene3D" id="3.40.50.10810">
    <property type="entry name" value="Tandem AAA-ATPase domain"/>
    <property type="match status" value="1"/>
</dbReference>
<feature type="compositionally biased region" description="Basic and acidic residues" evidence="11">
    <location>
        <begin position="744"/>
        <end position="758"/>
    </location>
</feature>
<dbReference type="InterPro" id="IPR001650">
    <property type="entry name" value="Helicase_C-like"/>
</dbReference>
<name>A0A086LL67_TOXGO</name>
<dbReference type="PROSITE" id="PS51194">
    <property type="entry name" value="HELICASE_CTER"/>
    <property type="match status" value="1"/>
</dbReference>
<sequence length="2924" mass="320010">MSLPPQWQPPGHSVSSEQDSVSAFSPADPSTLVRRPASSSLSDCPCVAGSSGGSVADAQPWSVPCHVAAASSAVSSQRALSTSAATPSGGLRVAQKSSEAAPRALHAVADPMSLNAPPIHKSGSPPALSCDVSGNRNGQAPSAAPLESGPSAASPWRRTMGGQGVGEGLPFQQVRLSFSSRVQNGDESKSACVSASSDHLRDAWADGIQDGAQPGSRDRPRRRRGRVTSRDSSEHDGASLSAATLPGGWPLEECVQRNTASDEGDASVAGDEPVASGSCGDWPALREKEWLELSNPSASCCSAPSASVSAVAGPLASSACFPHADSSAFSSRACAVAPGRQAQLAVRWEAFRHPALTEREERERTILRVQEEQRQVLLEIQQQREEARRRGEELPDEPPPELACKMCGVDDSGNLLHPGCVDMDEFLASLGGLYDVGLNQEEEKTVQEELQSLQERLQKLLVKMGRSSGRGEGGGPVSQREPARVPEVVFQNILEKEIRSFQDLVIDEHKEKRKLFRQLAGGCRRHVETVEKKKQMKAEEEERRLRAVAKSTCGPVEVFWRRIERLVWEREKRQLQRQLHEKKKQRLDRLVSEAMQQCRRLAQGLRKPCLRSTAAQHDGSKRLTSETTMSSRRNSFVSDEEAKTERQGPGRSESRFSSGRRAKAKTEGGEEDDGEKEWTASMFAKDQEEEDDRLEAEMEREEDEEQEDLQSELQGLQDEASIPVEELLKRTYGVEGGLTQLASDRQREQKEKAHRADKDEEDGEEEDGEAEDGEEGDGEEEDGEEGDGEEEDGEEGDGEEEDGEEGDGEEEDGEEGDGEEEDRENPWSPLGHSKEQEEEDERLDVEMEKEEEDEQEDTEAELRGLQDEAAMPVDELLKRIYGVEGGEAQLAADKRREVDGKARREKAVKEAEASGGRGQADRQEEREERGCQQGEKEIKTELRGREAAAEKIGDTEHSADDDDDNRSEFSLDGGAFGKQKEEDEELDAAMEAEEEEEEEDELKRLQEDAELPIEELIRRFGAPSSGRMEEVEEEGTSSEDEVVIPVQRSLRRRRQRGDSSCEVKQEASSPCSEVRSVSPGQPVEERDSVKRERGASEDREEADKREAKTGDASSADDSRDDLSRREQSEREGNRQLRWPSLSDAEPRSPAGARVQNMKREEGDSKRVLAVKPSKAEVVCVCSPHSAGAVAKKSTEEENLAGFSSALSQGPHGEGRGGQSSEKTKSASDTEPSPQPRYLSSNPAPALVRATLRTYQSEGVQWLFALHDKGLNGILADEMGLGKTLQTIVLLARLALERGVWGPHLIVVPTSVMLNWEREFFKFCPGFKVLVYFGSAQERAKKRTGWSRPYAFHVCIASYSTVVKDAQIFRRKKWYSLVLDEAQNIKNFHSRRWQTLLTFNTQHRLLLTGTPLQNNLAELWSLMHFLMPTVFQSHDDFKEWFGDPLTAAIEQEQVSEHQQLLEKLHALLRPYLLRRLKKDVEKQMPRKYEHVVRCSLTKRQKCLYDEFMQRRQVQQTMAAGNYRGMMNILMQLRKVCNHPDLFEPRPIETPVGGGGVNALSYDIPAMICLWLHEPWNWCIEERFRRVTLPIISLIHYEILFSSLQHGLAQNLSPLRLLAPASSSSLLQFSPFDLLSAATPLEECDLLSLPQPVYTRRLHADNSRNSSASGPPCSSSCSSSVAAGVTRFPALSPRVPVENQGNALPLSLPLQEDERIQEFILPCQSPESQISSGHVSEPFPGAAGSSHKVPSVWSAETARHMCVDMRVQGCPGSLAPCASPAAATAPSGPPQGPQVPSSSPSLVQSPVHPSFPVASALPLSRPGTGSQDSVGSPPSGVSPNSTFQSHSSSHCSLLSGPAPHSLGEREAVPPLRSAERTFSWVHPDADREGVSASVGGEALDRGEFLGPIGGSSQGPSPGGGRASPLTPVDNSSGPDCDEPGEEGQRESRATEERLFTASGVHASSPSRVALETRGDENPLEGPPLFESGEAAEAVGSRGMRPLSPAEDACVQGFAGVPPSLRAAEPALATAAVPASRAASGASSLQASPCETPTTEKKLGSSGGPPTGLRVSARAAARRCREERLAGHDESVKNEGKQPFLSDASGSAMPPSSVLPLSATKRRRLMTAAMSPGEGRRNGEGTESDVLSLGTLLEVPLLRNTTDDGSTAPRAGASASASSALPANSVSLVLTQPFGSASIPDLDGFLAAHARRRCCGRDRRLLLRNCFPVPPAFVSHLMRQQEDSEKDGKVMEDEDLVLNGDAEAAALSSGLADSLSSRAGAAGGTGGVGSPPALERGGKARRQAMRGIKRAGTLWRRWISSERCEMQPALCLVDATGGESFLDSFTPGESEFTAGEDRGMHKDTQTTFLARPAEPFSAAVDANEGTRMRKAEFWRSEEMRCEASQAMFLFASSLSLASPPLFGGRDTRELLRKEICQSPLNPVGSVHEPIRASGDFLARTETLRRITPTPTEVFERDQSVILRCSVLCNPRVQPGPPRIFLRGPGGIQARENSFSAFAESLEFLQGSAAELHEAVERQRRIFPHKQTLQDDCGKLIVLAELLTKLRADGHRCLLFTQFSKMLDVLESWINHQGFTYVRLDGSTKVDQRQRVVTRFNANPRIFLFISSTRAGGVGLNLTGADTVIFYDTDWNPAMDRQAMDRCHRIGQTRDVHVYRLVTEHSIEENIWRKQLQKRLLDEVVVDRGLFTMENTTREGHLGQQTQDKEAAREWFANAETLKDLLASPEESRAKSGFKDDIYADRILHDSAEDNPDDTEASTHVPRSGKRGAGLGGGGEFEAAILEVEDVEDVAAMQQTTREEKQAKQELQQDFRGEKVGEEGTVDLNGALERMPALAAYCVRLINENKPPSLLAQIAQLKTQVRAEGDEDEEKPNDEDRQSESEEPQRSSEDDGPALWESEIESTEEDDE</sequence>
<feature type="compositionally biased region" description="Basic and acidic residues" evidence="11">
    <location>
        <begin position="1940"/>
        <end position="1952"/>
    </location>
</feature>
<dbReference type="Pfam" id="PF00176">
    <property type="entry name" value="SNF2-rel_dom"/>
    <property type="match status" value="1"/>
</dbReference>
<keyword evidence="9" id="KW-0539">Nucleus</keyword>
<feature type="compositionally biased region" description="Basic and acidic residues" evidence="11">
    <location>
        <begin position="1116"/>
        <end position="1134"/>
    </location>
</feature>
<comment type="similarity">
    <text evidence="2">Belongs to the SNF2/RAD54 helicase family. SWR1 subfamily.</text>
</comment>
<feature type="region of interest" description="Disordered" evidence="11">
    <location>
        <begin position="883"/>
        <end position="1168"/>
    </location>
</feature>
<dbReference type="PROSITE" id="PS51204">
    <property type="entry name" value="HSA"/>
    <property type="match status" value="1"/>
</dbReference>
<feature type="region of interest" description="Disordered" evidence="11">
    <location>
        <begin position="2876"/>
        <end position="2924"/>
    </location>
</feature>
<feature type="compositionally biased region" description="Low complexity" evidence="11">
    <location>
        <begin position="1823"/>
        <end position="1853"/>
    </location>
</feature>
<dbReference type="InterPro" id="IPR003903">
    <property type="entry name" value="UIM_dom"/>
</dbReference>
<dbReference type="OrthoDB" id="448448at2759"/>
<accession>A0A086LL67</accession>
<dbReference type="SMART" id="SM00490">
    <property type="entry name" value="HELICc"/>
    <property type="match status" value="1"/>
</dbReference>
<dbReference type="SUPFAM" id="SSF52540">
    <property type="entry name" value="P-loop containing nucleoside triphosphate hydrolases"/>
    <property type="match status" value="3"/>
</dbReference>
<keyword evidence="3" id="KW-0547">Nucleotide-binding</keyword>
<evidence type="ECO:0000259" key="12">
    <source>
        <dbReference type="PROSITE" id="PS51192"/>
    </source>
</evidence>
<feature type="region of interest" description="Disordered" evidence="11">
    <location>
        <begin position="1199"/>
        <end position="1242"/>
    </location>
</feature>
<dbReference type="GO" id="GO:0005524">
    <property type="term" value="F:ATP binding"/>
    <property type="evidence" value="ECO:0007669"/>
    <property type="project" value="UniProtKB-KW"/>
</dbReference>
<evidence type="ECO:0000256" key="6">
    <source>
        <dbReference type="ARBA" id="ARBA00022840"/>
    </source>
</evidence>
<dbReference type="InterPro" id="IPR014001">
    <property type="entry name" value="Helicase_ATP-bd"/>
</dbReference>
<feature type="compositionally biased region" description="Low complexity" evidence="11">
    <location>
        <begin position="1775"/>
        <end position="1784"/>
    </location>
</feature>
<dbReference type="Gene3D" id="3.40.50.300">
    <property type="entry name" value="P-loop containing nucleotide triphosphate hydrolases"/>
    <property type="match status" value="1"/>
</dbReference>
<keyword evidence="6" id="KW-0067">ATP-binding</keyword>
<dbReference type="InterPro" id="IPR014012">
    <property type="entry name" value="HSA_dom"/>
</dbReference>
<feature type="region of interest" description="Disordered" evidence="11">
    <location>
        <begin position="2038"/>
        <end position="2117"/>
    </location>
</feature>
<evidence type="ECO:0000256" key="1">
    <source>
        <dbReference type="ARBA" id="ARBA00004123"/>
    </source>
</evidence>
<feature type="compositionally biased region" description="Gly residues" evidence="11">
    <location>
        <begin position="1905"/>
        <end position="1919"/>
    </location>
</feature>
<evidence type="ECO:0000313" key="15">
    <source>
        <dbReference type="EMBL" id="KFG57385.1"/>
    </source>
</evidence>
<feature type="region of interest" description="Disordered" evidence="11">
    <location>
        <begin position="609"/>
        <end position="869"/>
    </location>
</feature>
<evidence type="ECO:0000256" key="7">
    <source>
        <dbReference type="ARBA" id="ARBA00022853"/>
    </source>
</evidence>
<feature type="compositionally biased region" description="Basic and acidic residues" evidence="11">
    <location>
        <begin position="640"/>
        <end position="654"/>
    </location>
</feature>
<dbReference type="GO" id="GO:0000812">
    <property type="term" value="C:Swr1 complex"/>
    <property type="evidence" value="ECO:0007669"/>
    <property type="project" value="TreeGrafter"/>
</dbReference>
<dbReference type="SMART" id="SM00487">
    <property type="entry name" value="DEXDc"/>
    <property type="match status" value="1"/>
</dbReference>
<reference evidence="15 16" key="1">
    <citation type="submission" date="2014-05" db="EMBL/GenBank/DDBJ databases">
        <authorList>
            <person name="Sibley D."/>
            <person name="Venepally P."/>
            <person name="Karamycheva S."/>
            <person name="Hadjithomas M."/>
            <person name="Khan A."/>
            <person name="Brunk B."/>
            <person name="Roos D."/>
            <person name="Caler E."/>
            <person name="Lorenzi H."/>
        </authorList>
    </citation>
    <scope>NUCLEOTIDE SEQUENCE [LARGE SCALE GENOMIC DNA]</scope>
    <source>
        <strain evidence="15 16">RUB</strain>
    </source>
</reference>
<evidence type="ECO:0000256" key="4">
    <source>
        <dbReference type="ARBA" id="ARBA00022801"/>
    </source>
</evidence>
<dbReference type="EMBL" id="AFYV02002858">
    <property type="protein sequence ID" value="KFG57385.1"/>
    <property type="molecule type" value="Genomic_DNA"/>
</dbReference>
<dbReference type="PANTHER" id="PTHR45685:SF1">
    <property type="entry name" value="HELICASE SRCAP"/>
    <property type="match status" value="1"/>
</dbReference>
<feature type="compositionally biased region" description="Basic and acidic residues" evidence="11">
    <location>
        <begin position="2813"/>
        <end position="2834"/>
    </location>
</feature>
<dbReference type="CDD" id="cd18793">
    <property type="entry name" value="SF2_C_SNF"/>
    <property type="match status" value="1"/>
</dbReference>
<feature type="compositionally biased region" description="Basic and acidic residues" evidence="11">
    <location>
        <begin position="228"/>
        <end position="237"/>
    </location>
</feature>
<evidence type="ECO:0000256" key="11">
    <source>
        <dbReference type="SAM" id="MobiDB-lite"/>
    </source>
</evidence>
<dbReference type="InterPro" id="IPR027417">
    <property type="entry name" value="P-loop_NTPase"/>
</dbReference>
<feature type="compositionally biased region" description="Polar residues" evidence="11">
    <location>
        <begin position="1228"/>
        <end position="1242"/>
    </location>
</feature>
<feature type="compositionally biased region" description="Low complexity" evidence="11">
    <location>
        <begin position="1792"/>
        <end position="1808"/>
    </location>
</feature>
<feature type="region of interest" description="Disordered" evidence="11">
    <location>
        <begin position="76"/>
        <end position="168"/>
    </location>
</feature>
<dbReference type="Gene3D" id="1.20.120.850">
    <property type="entry name" value="SWI2/SNF2 ATPases, N-terminal domain"/>
    <property type="match status" value="1"/>
</dbReference>
<feature type="compositionally biased region" description="Basic and acidic residues" evidence="11">
    <location>
        <begin position="1157"/>
        <end position="1166"/>
    </location>
</feature>
<feature type="compositionally biased region" description="Basic and acidic residues" evidence="11">
    <location>
        <begin position="892"/>
        <end position="912"/>
    </location>
</feature>
<dbReference type="Pfam" id="PF00271">
    <property type="entry name" value="Helicase_C"/>
    <property type="match status" value="1"/>
</dbReference>
<feature type="region of interest" description="Disordered" evidence="11">
    <location>
        <begin position="1775"/>
        <end position="1863"/>
    </location>
</feature>
<keyword evidence="10" id="KW-0175">Coiled coil</keyword>
<feature type="compositionally biased region" description="Basic and acidic residues" evidence="11">
    <location>
        <begin position="1056"/>
        <end position="1065"/>
    </location>
</feature>
<feature type="coiled-coil region" evidence="10">
    <location>
        <begin position="565"/>
        <end position="597"/>
    </location>
</feature>
<evidence type="ECO:0000256" key="10">
    <source>
        <dbReference type="SAM" id="Coils"/>
    </source>
</evidence>
<dbReference type="InterPro" id="IPR000330">
    <property type="entry name" value="SNF2_N"/>
</dbReference>
<feature type="compositionally biased region" description="Acidic residues" evidence="11">
    <location>
        <begin position="982"/>
        <end position="1000"/>
    </location>
</feature>
<feature type="region of interest" description="Disordered" evidence="11">
    <location>
        <begin position="203"/>
        <end position="279"/>
    </location>
</feature>
<keyword evidence="4" id="KW-0378">Hydrolase</keyword>
<dbReference type="GO" id="GO:0016887">
    <property type="term" value="F:ATP hydrolysis activity"/>
    <property type="evidence" value="ECO:0007669"/>
    <property type="project" value="TreeGrafter"/>
</dbReference>
<dbReference type="CDD" id="cd18003">
    <property type="entry name" value="DEXQc_SRCAP"/>
    <property type="match status" value="1"/>
</dbReference>
<feature type="compositionally biased region" description="Acidic residues" evidence="11">
    <location>
        <begin position="2914"/>
        <end position="2924"/>
    </location>
</feature>
<dbReference type="PROSITE" id="PS51192">
    <property type="entry name" value="HELICASE_ATP_BIND_1"/>
    <property type="match status" value="1"/>
</dbReference>
<dbReference type="InterPro" id="IPR038718">
    <property type="entry name" value="SNF2-like_sf"/>
</dbReference>
<protein>
    <submittedName>
        <fullName evidence="15">SWI2/SNF2 SRCAP/Ino80</fullName>
    </submittedName>
</protein>
<feature type="compositionally biased region" description="Acidic residues" evidence="11">
    <location>
        <begin position="1030"/>
        <end position="1042"/>
    </location>
</feature>
<feature type="domain" description="Helicase ATP-binding" evidence="12">
    <location>
        <begin position="1263"/>
        <end position="1428"/>
    </location>
</feature>
<comment type="caution">
    <text evidence="15">The sequence shown here is derived from an EMBL/GenBank/DDBJ whole genome shotgun (WGS) entry which is preliminary data.</text>
</comment>
<evidence type="ECO:0000256" key="2">
    <source>
        <dbReference type="ARBA" id="ARBA00009220"/>
    </source>
</evidence>
<evidence type="ECO:0000256" key="9">
    <source>
        <dbReference type="ARBA" id="ARBA00023242"/>
    </source>
</evidence>
<feature type="domain" description="Helicase C-terminal" evidence="13">
    <location>
        <begin position="2554"/>
        <end position="2710"/>
    </location>
</feature>
<evidence type="ECO:0000259" key="14">
    <source>
        <dbReference type="PROSITE" id="PS51204"/>
    </source>
</evidence>
<dbReference type="InterPro" id="IPR049730">
    <property type="entry name" value="SNF2/RAD54-like_C"/>
</dbReference>
<organism evidence="15 16">
    <name type="scientific">Toxoplasma gondii RUB</name>
    <dbReference type="NCBI Taxonomy" id="935652"/>
    <lineage>
        <taxon>Eukaryota</taxon>
        <taxon>Sar</taxon>
        <taxon>Alveolata</taxon>
        <taxon>Apicomplexa</taxon>
        <taxon>Conoidasida</taxon>
        <taxon>Coccidia</taxon>
        <taxon>Eucoccidiorida</taxon>
        <taxon>Eimeriorina</taxon>
        <taxon>Sarcocystidae</taxon>
        <taxon>Toxoplasma</taxon>
    </lineage>
</organism>
<feature type="compositionally biased region" description="Basic and acidic residues" evidence="11">
    <location>
        <begin position="1083"/>
        <end position="1109"/>
    </location>
</feature>
<dbReference type="GO" id="GO:0006338">
    <property type="term" value="P:chromatin remodeling"/>
    <property type="evidence" value="ECO:0007669"/>
    <property type="project" value="TreeGrafter"/>
</dbReference>
<feature type="compositionally biased region" description="Acidic residues" evidence="11">
    <location>
        <begin position="759"/>
        <end position="823"/>
    </location>
</feature>
<feature type="compositionally biased region" description="Basic and acidic residues" evidence="11">
    <location>
        <begin position="2890"/>
        <end position="2905"/>
    </location>
</feature>
<feature type="domain" description="HSA" evidence="14">
    <location>
        <begin position="478"/>
        <end position="550"/>
    </location>
</feature>
<dbReference type="GO" id="GO:0042393">
    <property type="term" value="F:histone binding"/>
    <property type="evidence" value="ECO:0007669"/>
    <property type="project" value="TreeGrafter"/>
</dbReference>
<keyword evidence="7" id="KW-0156">Chromatin regulator</keyword>
<dbReference type="VEuPathDB" id="ToxoDB:TGRUB_280800"/>
<feature type="compositionally biased region" description="Polar residues" evidence="11">
    <location>
        <begin position="625"/>
        <end position="637"/>
    </location>
</feature>
<dbReference type="GO" id="GO:0003677">
    <property type="term" value="F:DNA binding"/>
    <property type="evidence" value="ECO:0007669"/>
    <property type="project" value="UniProtKB-KW"/>
</dbReference>
<evidence type="ECO:0000256" key="8">
    <source>
        <dbReference type="ARBA" id="ARBA00023125"/>
    </source>
</evidence>
<comment type="subcellular location">
    <subcellularLocation>
        <location evidence="1">Nucleus</location>
    </subcellularLocation>
</comment>
<gene>
    <name evidence="15" type="ORF">TGRUB_280800</name>
</gene>
<evidence type="ECO:0000256" key="3">
    <source>
        <dbReference type="ARBA" id="ARBA00022741"/>
    </source>
</evidence>
<dbReference type="InterPro" id="IPR050520">
    <property type="entry name" value="INO80/SWR1_helicase"/>
</dbReference>
<dbReference type="PROSITE" id="PS50330">
    <property type="entry name" value="UIM"/>
    <property type="match status" value="1"/>
</dbReference>